<keyword evidence="2" id="KW-1185">Reference proteome</keyword>
<gene>
    <name evidence="1" type="ORF">SAMN05444359_101270</name>
</gene>
<dbReference type="EMBL" id="FOFB01000001">
    <property type="protein sequence ID" value="SEP62137.1"/>
    <property type="molecule type" value="Genomic_DNA"/>
</dbReference>
<evidence type="ECO:0000313" key="1">
    <source>
        <dbReference type="EMBL" id="SEP62137.1"/>
    </source>
</evidence>
<dbReference type="OrthoDB" id="1489927at2"/>
<evidence type="ECO:0000313" key="2">
    <source>
        <dbReference type="Proteomes" id="UP000199021"/>
    </source>
</evidence>
<sequence length="462" mass="53847">MSLLQQTILALSVHERRRAVSWLNCELHNRREDVRLLFKLRSEQEQTATPQAEYKAVYGEADYDADRFRQLEHQLLKRLEAYLAWEHYQRDTVSPDRHLLLSLRDRGLDDHRRTRLRRYRPRQPNGTDRLSFEYFHAREQYEMELAASRGGRVDYLGPEKALEHYVIALRLRQTCKTLAHQQLHKSGQHYEIPRLEALFAAANQKPFREAPFIRLYYLVTRLQLDEAEAAESSFQELIRLLESSGASLPAEDQRDLLLLAINYGLRRANTGWEPAIAATFTLYRLGLDREILYNRGRISLFAFNNILGLALRLKEVEWATRFMDTEAARLPEKGGSEVLALGRARLALANNQDGEALHHLQQADFKDFIHHLTARVLQLKIYFRQDSYTLLQSHISSTRKLLTRRRGIGYHLQNYRNIFALANAVLRLGPGDDKAAEQLRQRIIRMDPCTEKPWLLSVLKGS</sequence>
<accession>A0A1H8ZD93</accession>
<dbReference type="STRING" id="478744.SAMN05444359_101270"/>
<dbReference type="AlphaFoldDB" id="A0A1H8ZD93"/>
<protein>
    <submittedName>
        <fullName evidence="1">Uncharacterized protein</fullName>
    </submittedName>
</protein>
<dbReference type="Proteomes" id="UP000199021">
    <property type="component" value="Unassembled WGS sequence"/>
</dbReference>
<dbReference type="InParanoid" id="A0A1H8ZD93"/>
<organism evidence="1 2">
    <name type="scientific">Neolewinella agarilytica</name>
    <dbReference type="NCBI Taxonomy" id="478744"/>
    <lineage>
        <taxon>Bacteria</taxon>
        <taxon>Pseudomonadati</taxon>
        <taxon>Bacteroidota</taxon>
        <taxon>Saprospiria</taxon>
        <taxon>Saprospirales</taxon>
        <taxon>Lewinellaceae</taxon>
        <taxon>Neolewinella</taxon>
    </lineage>
</organism>
<dbReference type="RefSeq" id="WP_090164996.1">
    <property type="nucleotide sequence ID" value="NZ_FOFB01000001.1"/>
</dbReference>
<reference evidence="2" key="1">
    <citation type="submission" date="2016-10" db="EMBL/GenBank/DDBJ databases">
        <authorList>
            <person name="Varghese N."/>
            <person name="Submissions S."/>
        </authorList>
    </citation>
    <scope>NUCLEOTIDE SEQUENCE [LARGE SCALE GENOMIC DNA]</scope>
    <source>
        <strain evidence="2">DSM 24740</strain>
    </source>
</reference>
<proteinExistence type="predicted"/>
<name>A0A1H8ZD93_9BACT</name>